<evidence type="ECO:0000313" key="8">
    <source>
        <dbReference type="EnsemblMetazoa" id="AFUN022126-PA"/>
    </source>
</evidence>
<dbReference type="PROSITE" id="PS50118">
    <property type="entry name" value="HMG_BOX_2"/>
    <property type="match status" value="1"/>
</dbReference>
<evidence type="ECO:0000256" key="3">
    <source>
        <dbReference type="ARBA" id="ARBA00023242"/>
    </source>
</evidence>
<dbReference type="InterPro" id="IPR009071">
    <property type="entry name" value="HMG_box_dom"/>
</dbReference>
<feature type="region of interest" description="Disordered" evidence="6">
    <location>
        <begin position="17"/>
        <end position="49"/>
    </location>
</feature>
<keyword evidence="2 4" id="KW-0238">DNA-binding</keyword>
<feature type="region of interest" description="Disordered" evidence="6">
    <location>
        <begin position="420"/>
        <end position="495"/>
    </location>
</feature>
<evidence type="ECO:0000256" key="6">
    <source>
        <dbReference type="SAM" id="MobiDB-lite"/>
    </source>
</evidence>
<dbReference type="PANTHER" id="PTHR46318">
    <property type="entry name" value="UPSTREAM BINDING TRANSCRIPTION FACTOR"/>
    <property type="match status" value="1"/>
</dbReference>
<dbReference type="Gene3D" id="1.10.30.10">
    <property type="entry name" value="High mobility group box domain"/>
    <property type="match status" value="1"/>
</dbReference>
<feature type="domain" description="HMG box" evidence="7">
    <location>
        <begin position="134"/>
        <end position="202"/>
    </location>
</feature>
<dbReference type="PANTHER" id="PTHR46318:SF3">
    <property type="entry name" value="UPSTREAM BINDING TRANSCRIPTION FACTOR"/>
    <property type="match status" value="1"/>
</dbReference>
<dbReference type="SUPFAM" id="SSF47095">
    <property type="entry name" value="HMG-box"/>
    <property type="match status" value="2"/>
</dbReference>
<keyword evidence="5" id="KW-0175">Coiled coil</keyword>
<protein>
    <submittedName>
        <fullName evidence="8">HMG box domain-containing protein</fullName>
    </submittedName>
</protein>
<dbReference type="AlphaFoldDB" id="A0A4Y0BRH5"/>
<dbReference type="VEuPathDB" id="VectorBase:AFUN2_003220"/>
<name>A0A4Y0BRH5_ANOFN</name>
<dbReference type="EnsemblMetazoa" id="AFUN022126-RA">
    <property type="protein sequence ID" value="AFUN022126-PA"/>
    <property type="gene ID" value="AFUN022126"/>
</dbReference>
<feature type="compositionally biased region" description="Polar residues" evidence="6">
    <location>
        <begin position="452"/>
        <end position="461"/>
    </location>
</feature>
<dbReference type="SMART" id="SM00398">
    <property type="entry name" value="HMG"/>
    <property type="match status" value="2"/>
</dbReference>
<keyword evidence="3 4" id="KW-0539">Nucleus</keyword>
<feature type="DNA-binding region" description="HMG box" evidence="4">
    <location>
        <begin position="134"/>
        <end position="202"/>
    </location>
</feature>
<dbReference type="STRING" id="62324.A0A4Y0BRH5"/>
<dbReference type="GO" id="GO:0005634">
    <property type="term" value="C:nucleus"/>
    <property type="evidence" value="ECO:0007669"/>
    <property type="project" value="UniProtKB-SubCell"/>
</dbReference>
<feature type="compositionally biased region" description="Polar residues" evidence="6">
    <location>
        <begin position="430"/>
        <end position="441"/>
    </location>
</feature>
<feature type="region of interest" description="Disordered" evidence="6">
    <location>
        <begin position="619"/>
        <end position="672"/>
    </location>
</feature>
<evidence type="ECO:0000256" key="2">
    <source>
        <dbReference type="ARBA" id="ARBA00023125"/>
    </source>
</evidence>
<reference evidence="8" key="1">
    <citation type="submission" date="2020-05" db="UniProtKB">
        <authorList>
            <consortium name="EnsemblMetazoa"/>
        </authorList>
    </citation>
    <scope>IDENTIFICATION</scope>
    <source>
        <strain evidence="8">FUMOZ</strain>
    </source>
</reference>
<sequence>MRKRSLSVAYDRPQQLDRLSKKFEGVPSEHENESETEEENDEVKENVDSDWTKTDYKALMDQLRSVVPKKDTKQWKGTLKKIDWAHVAFEGRTPDEVKAVTEELMRKIRKYRTLSEMIDDIPLHANKNCEMRKPKNPPSAYNFFVKEKYTKFKNKNPDLSSQAIFKLVLKGYANLSEKKKRKYEAMAAEAREVHKQQLEQYYLDNPEAVRKKSNSKSRNPKTPFGFFQKHKRMENPGLTSGELRSQWHSLEVKQKLKYIQQAFKSQPPDTAKPLKLTKNEQCLLEQAQGKPAPIPRSTSEYYLQHYTDKNASSGSMSTWRKEKLIDFKKLPKVRKLELEIEYRNAKLEYVNKYENYIANITDQKAQQAEIDLLKSFIEKKMDKEDRIQLPDDNRPFSSLVQMTLLENELDVLPIAESTILPKNKKKPKNATPQNGSISAGNPKQKPLKSILKSPTKTSTVAKNDKHTFVEPAVPSKSKRKHSLNENDSDSFEKKSKRSIVPVPIVEPDMKTNISKGNGTINATAAVKLKEPVRPPNNILEYYKQNYYLGKAENCTESYKKLSTNRKENLREEMRAAQKKYFKELQKYLKTVDPQHIKGYLKKLKQAQIDFNIREETVYESDSVENSERMTKKTPKQEPQSSSGESSEESSEDENNQNGQNNSTDDNATSDDE</sequence>
<evidence type="ECO:0000256" key="5">
    <source>
        <dbReference type="SAM" id="Coils"/>
    </source>
</evidence>
<feature type="coiled-coil region" evidence="5">
    <location>
        <begin position="559"/>
        <end position="586"/>
    </location>
</feature>
<dbReference type="Pfam" id="PF00505">
    <property type="entry name" value="HMG_box"/>
    <property type="match status" value="1"/>
</dbReference>
<dbReference type="InterPro" id="IPR051762">
    <property type="entry name" value="UBF1"/>
</dbReference>
<dbReference type="CDD" id="cd00084">
    <property type="entry name" value="HMG-box_SF"/>
    <property type="match status" value="1"/>
</dbReference>
<comment type="subcellular location">
    <subcellularLocation>
        <location evidence="1">Nucleus</location>
    </subcellularLocation>
</comment>
<evidence type="ECO:0000256" key="4">
    <source>
        <dbReference type="PROSITE-ProRule" id="PRU00267"/>
    </source>
</evidence>
<feature type="compositionally biased region" description="Low complexity" evidence="6">
    <location>
        <begin position="655"/>
        <end position="666"/>
    </location>
</feature>
<organism evidence="8">
    <name type="scientific">Anopheles funestus</name>
    <name type="common">African malaria mosquito</name>
    <dbReference type="NCBI Taxonomy" id="62324"/>
    <lineage>
        <taxon>Eukaryota</taxon>
        <taxon>Metazoa</taxon>
        <taxon>Ecdysozoa</taxon>
        <taxon>Arthropoda</taxon>
        <taxon>Hexapoda</taxon>
        <taxon>Insecta</taxon>
        <taxon>Pterygota</taxon>
        <taxon>Neoptera</taxon>
        <taxon>Endopterygota</taxon>
        <taxon>Diptera</taxon>
        <taxon>Nematocera</taxon>
        <taxon>Culicoidea</taxon>
        <taxon>Culicidae</taxon>
        <taxon>Anophelinae</taxon>
        <taxon>Anopheles</taxon>
    </lineage>
</organism>
<dbReference type="InterPro" id="IPR036910">
    <property type="entry name" value="HMG_box_dom_sf"/>
</dbReference>
<feature type="compositionally biased region" description="Basic and acidic residues" evidence="6">
    <location>
        <begin position="17"/>
        <end position="33"/>
    </location>
</feature>
<proteinExistence type="predicted"/>
<evidence type="ECO:0000256" key="1">
    <source>
        <dbReference type="ARBA" id="ARBA00004123"/>
    </source>
</evidence>
<accession>A0A4Y0BRH5</accession>
<evidence type="ECO:0000259" key="7">
    <source>
        <dbReference type="PROSITE" id="PS50118"/>
    </source>
</evidence>
<dbReference type="GO" id="GO:0003677">
    <property type="term" value="F:DNA binding"/>
    <property type="evidence" value="ECO:0007669"/>
    <property type="project" value="UniProtKB-UniRule"/>
</dbReference>
<feature type="compositionally biased region" description="Acidic residues" evidence="6">
    <location>
        <begin position="645"/>
        <end position="654"/>
    </location>
</feature>
<dbReference type="VEuPathDB" id="VectorBase:AFUN022126"/>